<evidence type="ECO:0000256" key="1">
    <source>
        <dbReference type="SAM" id="MobiDB-lite"/>
    </source>
</evidence>
<accession>A0AB34IKA8</accession>
<name>A0AB34IKA8_PRYPA</name>
<sequence>MPHAPKRTSSPHAAKKSARAPSPAAKPRASSPSHAAAKPPAKKPPPRPAEPPPPPSEVNSAALAAPLLATARLDCVAAASLLAPLALLDAIRVGAVGALRGSFVGELAAAKLPLPRREDAPASAFWTAAELQKLYDALCEKHADEAAARFCKLFVMISARWLSKDEPDPQQFHLRRVADAAKMYIKSDDPLRGVKPLIFTPLGLKKADFCVFWDYASLFQGDGADARALHAAGTQVMGMLAAHQHTVLWIQSGLPPRFDASLASYEDSGWCHTEASLSALLKPSDHRLDLARRDKEATYAQLVANCLARRPPPSLPESVAGTLRREKKFSVDDDLAVASALYDSLFKAAAPAMTELRLANVGWTTHQLAGLAANAAHFPQLRAVDLSRNKLTAAADGALLAQLVAHGVTRLELSENKLHQEAKGALAASLAGGRLAELRCTALHLTADLATLEVTRKGLNDGDALLVASAMGSFMRGLTLLDLAGNQLAGVDGGGQGTHNLAAVQALFSAIAAAGSLSQVILSSNNLAGEIGPIKASSAKVSSRSGDAKVILVGDRCVYRGRSLTVTDVSEIADDYNIKASDLSVVRTIGDALCRSASLTACDLKDNGLGSEGKRDLGKITKSREAGGLKLAL</sequence>
<feature type="region of interest" description="Disordered" evidence="1">
    <location>
        <begin position="1"/>
        <end position="58"/>
    </location>
</feature>
<dbReference type="InterPro" id="IPR032675">
    <property type="entry name" value="LRR_dom_sf"/>
</dbReference>
<proteinExistence type="predicted"/>
<dbReference type="AlphaFoldDB" id="A0AB34IKA8"/>
<dbReference type="Proteomes" id="UP001515480">
    <property type="component" value="Unassembled WGS sequence"/>
</dbReference>
<evidence type="ECO:0000313" key="2">
    <source>
        <dbReference type="EMBL" id="KAL1500092.1"/>
    </source>
</evidence>
<organism evidence="2 3">
    <name type="scientific">Prymnesium parvum</name>
    <name type="common">Toxic golden alga</name>
    <dbReference type="NCBI Taxonomy" id="97485"/>
    <lineage>
        <taxon>Eukaryota</taxon>
        <taxon>Haptista</taxon>
        <taxon>Haptophyta</taxon>
        <taxon>Prymnesiophyceae</taxon>
        <taxon>Prymnesiales</taxon>
        <taxon>Prymnesiaceae</taxon>
        <taxon>Prymnesium</taxon>
    </lineage>
</organism>
<protein>
    <submittedName>
        <fullName evidence="2">Uncharacterized protein</fullName>
    </submittedName>
</protein>
<reference evidence="2 3" key="1">
    <citation type="journal article" date="2024" name="Science">
        <title>Giant polyketide synthase enzymes in the biosynthesis of giant marine polyether toxins.</title>
        <authorList>
            <person name="Fallon T.R."/>
            <person name="Shende V.V."/>
            <person name="Wierzbicki I.H."/>
            <person name="Pendleton A.L."/>
            <person name="Watervoot N.F."/>
            <person name="Auber R.P."/>
            <person name="Gonzalez D.J."/>
            <person name="Wisecaver J.H."/>
            <person name="Moore B.S."/>
        </authorList>
    </citation>
    <scope>NUCLEOTIDE SEQUENCE [LARGE SCALE GENOMIC DNA]</scope>
    <source>
        <strain evidence="2 3">12B1</strain>
    </source>
</reference>
<dbReference type="SUPFAM" id="SSF52047">
    <property type="entry name" value="RNI-like"/>
    <property type="match status" value="1"/>
</dbReference>
<evidence type="ECO:0000313" key="3">
    <source>
        <dbReference type="Proteomes" id="UP001515480"/>
    </source>
</evidence>
<feature type="compositionally biased region" description="Pro residues" evidence="1">
    <location>
        <begin position="46"/>
        <end position="56"/>
    </location>
</feature>
<feature type="compositionally biased region" description="Low complexity" evidence="1">
    <location>
        <begin position="19"/>
        <end position="39"/>
    </location>
</feature>
<keyword evidence="3" id="KW-1185">Reference proteome</keyword>
<dbReference type="EMBL" id="JBGBPQ010000024">
    <property type="protein sequence ID" value="KAL1500092.1"/>
    <property type="molecule type" value="Genomic_DNA"/>
</dbReference>
<comment type="caution">
    <text evidence="2">The sequence shown here is derived from an EMBL/GenBank/DDBJ whole genome shotgun (WGS) entry which is preliminary data.</text>
</comment>
<gene>
    <name evidence="2" type="ORF">AB1Y20_012766</name>
</gene>
<dbReference type="Gene3D" id="3.80.10.10">
    <property type="entry name" value="Ribonuclease Inhibitor"/>
    <property type="match status" value="1"/>
</dbReference>